<dbReference type="Gene3D" id="1.20.1730.10">
    <property type="entry name" value="Sodium/glucose cotransporter"/>
    <property type="match status" value="1"/>
</dbReference>
<gene>
    <name evidence="15" type="ORF">LWF01_15560</name>
</gene>
<feature type="transmembrane region" description="Helical" evidence="14">
    <location>
        <begin position="149"/>
        <end position="170"/>
    </location>
</feature>
<dbReference type="EMBL" id="CP090958">
    <property type="protein sequence ID" value="WGW11491.1"/>
    <property type="molecule type" value="Genomic_DNA"/>
</dbReference>
<feature type="transmembrane region" description="Helical" evidence="14">
    <location>
        <begin position="236"/>
        <end position="257"/>
    </location>
</feature>
<proteinExistence type="inferred from homology"/>
<accession>A0ABY8QSU6</accession>
<keyword evidence="11" id="KW-0739">Sodium transport</keyword>
<dbReference type="InterPro" id="IPR050277">
    <property type="entry name" value="Sodium:Solute_Symporter"/>
</dbReference>
<feature type="transmembrane region" description="Helical" evidence="14">
    <location>
        <begin position="366"/>
        <end position="383"/>
    </location>
</feature>
<dbReference type="PANTHER" id="PTHR48086">
    <property type="entry name" value="SODIUM/PROLINE SYMPORTER-RELATED"/>
    <property type="match status" value="1"/>
</dbReference>
<feature type="transmembrane region" description="Helical" evidence="14">
    <location>
        <begin position="191"/>
        <end position="211"/>
    </location>
</feature>
<feature type="transmembrane region" description="Helical" evidence="14">
    <location>
        <begin position="6"/>
        <end position="23"/>
    </location>
</feature>
<name>A0ABY8QSU6_9MICO</name>
<evidence type="ECO:0000256" key="2">
    <source>
        <dbReference type="ARBA" id="ARBA00006434"/>
    </source>
</evidence>
<dbReference type="Pfam" id="PF00474">
    <property type="entry name" value="SSF"/>
    <property type="match status" value="1"/>
</dbReference>
<evidence type="ECO:0000256" key="4">
    <source>
        <dbReference type="ARBA" id="ARBA00022475"/>
    </source>
</evidence>
<keyword evidence="7 14" id="KW-1133">Transmembrane helix</keyword>
<keyword evidence="3" id="KW-0813">Transport</keyword>
<feature type="transmembrane region" description="Helical" evidence="14">
    <location>
        <begin position="119"/>
        <end position="137"/>
    </location>
</feature>
<reference evidence="15 16" key="1">
    <citation type="submission" date="2023-05" db="EMBL/GenBank/DDBJ databases">
        <title>Lithophilousrod everest ZFBP1038 complete genpme.</title>
        <authorList>
            <person name="Tian M."/>
        </authorList>
    </citation>
    <scope>NUCLEOTIDE SEQUENCE [LARGE SCALE GENOMIC DNA]</scope>
    <source>
        <strain evidence="15 16">ZFBP1038</strain>
    </source>
</reference>
<evidence type="ECO:0000256" key="3">
    <source>
        <dbReference type="ARBA" id="ARBA00022448"/>
    </source>
</evidence>
<evidence type="ECO:0000256" key="12">
    <source>
        <dbReference type="ARBA" id="ARBA00033708"/>
    </source>
</evidence>
<comment type="similarity">
    <text evidence="2 13">Belongs to the sodium:solute symporter (SSF) (TC 2.A.21) family.</text>
</comment>
<keyword evidence="10 14" id="KW-0472">Membrane</keyword>
<feature type="transmembrane region" description="Helical" evidence="14">
    <location>
        <begin position="420"/>
        <end position="439"/>
    </location>
</feature>
<dbReference type="CDD" id="cd10322">
    <property type="entry name" value="SLC5sbd"/>
    <property type="match status" value="1"/>
</dbReference>
<comment type="subcellular location">
    <subcellularLocation>
        <location evidence="1">Cell membrane</location>
        <topology evidence="1">Multi-pass membrane protein</topology>
    </subcellularLocation>
</comment>
<evidence type="ECO:0000313" key="16">
    <source>
        <dbReference type="Proteomes" id="UP001209083"/>
    </source>
</evidence>
<organism evidence="15 16">
    <name type="scientific">Saxibacter everestensis</name>
    <dbReference type="NCBI Taxonomy" id="2909229"/>
    <lineage>
        <taxon>Bacteria</taxon>
        <taxon>Bacillati</taxon>
        <taxon>Actinomycetota</taxon>
        <taxon>Actinomycetes</taxon>
        <taxon>Micrococcales</taxon>
        <taxon>Brevibacteriaceae</taxon>
        <taxon>Saxibacter</taxon>
    </lineage>
</organism>
<dbReference type="InterPro" id="IPR001734">
    <property type="entry name" value="Na/solute_symporter"/>
</dbReference>
<keyword evidence="9" id="KW-0406">Ion transport</keyword>
<feature type="transmembrane region" description="Helical" evidence="14">
    <location>
        <begin position="306"/>
        <end position="329"/>
    </location>
</feature>
<evidence type="ECO:0000256" key="1">
    <source>
        <dbReference type="ARBA" id="ARBA00004651"/>
    </source>
</evidence>
<evidence type="ECO:0000256" key="10">
    <source>
        <dbReference type="ARBA" id="ARBA00023136"/>
    </source>
</evidence>
<evidence type="ECO:0000256" key="9">
    <source>
        <dbReference type="ARBA" id="ARBA00023065"/>
    </source>
</evidence>
<dbReference type="PROSITE" id="PS50283">
    <property type="entry name" value="NA_SOLUT_SYMP_3"/>
    <property type="match status" value="1"/>
</dbReference>
<sequence>MGMVIGYGGVAVFFLVIVVVLERTRRIDATFSEYATAGRSFGSFFGAMAFVNTWLPGTIFISFAGLTASSGVLGFYFVPYSLLAVVLMFWLAKPVHEWGRKFDLRTQADLLGLRYNSKVVRVIAALIGIIASFPWIVLGMQSLGLVFSYLSFGAVGSVAAVIIGVAVIALRQVWTIRFGMRGVVISDMVQGIVAYFFGTAIILGLLVWLVTNGHGFTDVDPGFYVLPGPGSPLGPLYLMSLVLTGALGGWCWPDIFVRLFTARSTGTIRRSAIQAAPILFVFGSALSLLALLASSLPGVAEAPDNVWFITAGVGGVGLVTAAGLCVVAATMGNVGANLQALGAQTANDVIGVATGRRIEDARIGKITVALLTVLAAAGAFATVNMSSGLIILAMVSYQGICQLAPTLFLGIFWRRGNATSASAAMIGGFVTAAILQWFYPISIPWLGGLTSGVAALVVNLGIYITCAYVIPVSTEERNRVDQLFDDLHLDSDISDSTRTTEGRLGVPDAG</sequence>
<feature type="transmembrane region" description="Helical" evidence="14">
    <location>
        <begin position="445"/>
        <end position="470"/>
    </location>
</feature>
<comment type="catalytic activity">
    <reaction evidence="12">
        <text>L-proline(in) + Na(+)(in) = L-proline(out) + Na(+)(out)</text>
        <dbReference type="Rhea" id="RHEA:28967"/>
        <dbReference type="ChEBI" id="CHEBI:29101"/>
        <dbReference type="ChEBI" id="CHEBI:60039"/>
    </reaction>
</comment>
<protein>
    <submittedName>
        <fullName evidence="15">Sodium:solute symporter family protein</fullName>
    </submittedName>
</protein>
<dbReference type="Proteomes" id="UP001209083">
    <property type="component" value="Chromosome"/>
</dbReference>
<dbReference type="InterPro" id="IPR038377">
    <property type="entry name" value="Na/Glc_symporter_sf"/>
</dbReference>
<evidence type="ECO:0000256" key="5">
    <source>
        <dbReference type="ARBA" id="ARBA00022692"/>
    </source>
</evidence>
<keyword evidence="4" id="KW-1003">Cell membrane</keyword>
<evidence type="ECO:0000256" key="13">
    <source>
        <dbReference type="RuleBase" id="RU362091"/>
    </source>
</evidence>
<evidence type="ECO:0000256" key="7">
    <source>
        <dbReference type="ARBA" id="ARBA00022989"/>
    </source>
</evidence>
<feature type="transmembrane region" description="Helical" evidence="14">
    <location>
        <begin position="389"/>
        <end position="413"/>
    </location>
</feature>
<keyword evidence="16" id="KW-1185">Reference proteome</keyword>
<keyword evidence="5 14" id="KW-0812">Transmembrane</keyword>
<evidence type="ECO:0000256" key="11">
    <source>
        <dbReference type="ARBA" id="ARBA00023201"/>
    </source>
</evidence>
<dbReference type="PANTHER" id="PTHR48086:SF3">
    <property type="entry name" value="SODIUM_PROLINE SYMPORTER"/>
    <property type="match status" value="1"/>
</dbReference>
<feature type="transmembrane region" description="Helical" evidence="14">
    <location>
        <begin position="278"/>
        <end position="300"/>
    </location>
</feature>
<keyword evidence="8" id="KW-0915">Sodium</keyword>
<feature type="transmembrane region" description="Helical" evidence="14">
    <location>
        <begin position="72"/>
        <end position="92"/>
    </location>
</feature>
<evidence type="ECO:0000256" key="8">
    <source>
        <dbReference type="ARBA" id="ARBA00023053"/>
    </source>
</evidence>
<evidence type="ECO:0000313" key="15">
    <source>
        <dbReference type="EMBL" id="WGW11491.1"/>
    </source>
</evidence>
<keyword evidence="6" id="KW-0769">Symport</keyword>
<evidence type="ECO:0000256" key="6">
    <source>
        <dbReference type="ARBA" id="ARBA00022847"/>
    </source>
</evidence>
<feature type="transmembrane region" description="Helical" evidence="14">
    <location>
        <begin position="44"/>
        <end position="66"/>
    </location>
</feature>
<dbReference type="RefSeq" id="WP_349638281.1">
    <property type="nucleotide sequence ID" value="NZ_CP090958.1"/>
</dbReference>
<evidence type="ECO:0000256" key="14">
    <source>
        <dbReference type="SAM" id="Phobius"/>
    </source>
</evidence>